<dbReference type="GO" id="GO:0005743">
    <property type="term" value="C:mitochondrial inner membrane"/>
    <property type="evidence" value="ECO:0007669"/>
    <property type="project" value="TreeGrafter"/>
</dbReference>
<dbReference type="PANTHER" id="PTHR23289">
    <property type="entry name" value="CYTOCHROME C OXIDASE ASSEMBLY PROTEIN COX15"/>
    <property type="match status" value="1"/>
</dbReference>
<dbReference type="GO" id="GO:0006784">
    <property type="term" value="P:heme A biosynthetic process"/>
    <property type="evidence" value="ECO:0007669"/>
    <property type="project" value="InterPro"/>
</dbReference>
<keyword evidence="4" id="KW-0479">Metal-binding</keyword>
<dbReference type="InterPro" id="IPR023754">
    <property type="entry name" value="HemeA_Synthase_type2"/>
</dbReference>
<evidence type="ECO:0000256" key="1">
    <source>
        <dbReference type="ARBA" id="ARBA00001970"/>
    </source>
</evidence>
<dbReference type="GO" id="GO:0046872">
    <property type="term" value="F:metal ion binding"/>
    <property type="evidence" value="ECO:0007669"/>
    <property type="project" value="UniProtKB-KW"/>
</dbReference>
<evidence type="ECO:0000256" key="7">
    <source>
        <dbReference type="ARBA" id="ARBA00023004"/>
    </source>
</evidence>
<protein>
    <submittedName>
        <fullName evidence="13">Cytochrome oxidase assembly protein-domain-containing protein</fullName>
    </submittedName>
</protein>
<evidence type="ECO:0000256" key="8">
    <source>
        <dbReference type="ARBA" id="ARBA00023133"/>
    </source>
</evidence>
<dbReference type="Proteomes" id="UP000717696">
    <property type="component" value="Unassembled WGS sequence"/>
</dbReference>
<evidence type="ECO:0000256" key="12">
    <source>
        <dbReference type="SAM" id="Phobius"/>
    </source>
</evidence>
<evidence type="ECO:0000256" key="2">
    <source>
        <dbReference type="ARBA" id="ARBA00004141"/>
    </source>
</evidence>
<comment type="catalytic activity">
    <reaction evidence="11">
        <text>Fe(II)-heme o + 2 A + H2O = Fe(II)-heme a + 2 AH2</text>
        <dbReference type="Rhea" id="RHEA:63388"/>
        <dbReference type="ChEBI" id="CHEBI:13193"/>
        <dbReference type="ChEBI" id="CHEBI:15377"/>
        <dbReference type="ChEBI" id="CHEBI:17499"/>
        <dbReference type="ChEBI" id="CHEBI:60530"/>
        <dbReference type="ChEBI" id="CHEBI:61715"/>
        <dbReference type="EC" id="1.17.99.9"/>
    </reaction>
    <physiologicalReaction direction="left-to-right" evidence="11">
        <dbReference type="Rhea" id="RHEA:63389"/>
    </physiologicalReaction>
</comment>
<keyword evidence="5 12" id="KW-1133">Transmembrane helix</keyword>
<feature type="transmembrane region" description="Helical" evidence="12">
    <location>
        <begin position="176"/>
        <end position="194"/>
    </location>
</feature>
<dbReference type="OrthoDB" id="1726137at2759"/>
<comment type="caution">
    <text evidence="13">The sequence shown here is derived from an EMBL/GenBank/DDBJ whole genome shotgun (WGS) entry which is preliminary data.</text>
</comment>
<dbReference type="InterPro" id="IPR003780">
    <property type="entry name" value="COX15/CtaA_fam"/>
</dbReference>
<organism evidence="13 14">
    <name type="scientific">Dactylonectria estremocensis</name>
    <dbReference type="NCBI Taxonomy" id="1079267"/>
    <lineage>
        <taxon>Eukaryota</taxon>
        <taxon>Fungi</taxon>
        <taxon>Dikarya</taxon>
        <taxon>Ascomycota</taxon>
        <taxon>Pezizomycotina</taxon>
        <taxon>Sordariomycetes</taxon>
        <taxon>Hypocreomycetidae</taxon>
        <taxon>Hypocreales</taxon>
        <taxon>Nectriaceae</taxon>
        <taxon>Dactylonectria</taxon>
    </lineage>
</organism>
<feature type="transmembrane region" description="Helical" evidence="12">
    <location>
        <begin position="410"/>
        <end position="429"/>
    </location>
</feature>
<evidence type="ECO:0000256" key="11">
    <source>
        <dbReference type="ARBA" id="ARBA00048044"/>
    </source>
</evidence>
<evidence type="ECO:0000313" key="14">
    <source>
        <dbReference type="Proteomes" id="UP000717696"/>
    </source>
</evidence>
<keyword evidence="7" id="KW-0408">Iron</keyword>
<keyword evidence="3 12" id="KW-0812">Transmembrane</keyword>
<proteinExistence type="inferred from homology"/>
<dbReference type="GO" id="GO:0016653">
    <property type="term" value="F:oxidoreductase activity, acting on NAD(P)H, heme protein as acceptor"/>
    <property type="evidence" value="ECO:0007669"/>
    <property type="project" value="TreeGrafter"/>
</dbReference>
<comment type="cofactor">
    <cofactor evidence="1">
        <name>heme b</name>
        <dbReference type="ChEBI" id="CHEBI:60344"/>
    </cofactor>
</comment>
<dbReference type="GO" id="GO:0120547">
    <property type="term" value="F:heme A synthase activity"/>
    <property type="evidence" value="ECO:0007669"/>
    <property type="project" value="UniProtKB-EC"/>
</dbReference>
<dbReference type="PANTHER" id="PTHR23289:SF2">
    <property type="entry name" value="CYTOCHROME C OXIDASE ASSEMBLY PROTEIN COX15 HOMOLOG"/>
    <property type="match status" value="1"/>
</dbReference>
<dbReference type="EMBL" id="JAGMUU010000003">
    <property type="protein sequence ID" value="KAH7157563.1"/>
    <property type="molecule type" value="Genomic_DNA"/>
</dbReference>
<dbReference type="HAMAP" id="MF_01665">
    <property type="entry name" value="HemeA_synth_type2"/>
    <property type="match status" value="1"/>
</dbReference>
<dbReference type="AlphaFoldDB" id="A0A9P9JGZ1"/>
<feature type="transmembrane region" description="Helical" evidence="12">
    <location>
        <begin position="435"/>
        <end position="453"/>
    </location>
</feature>
<keyword evidence="6" id="KW-0560">Oxidoreductase</keyword>
<comment type="subcellular location">
    <subcellularLocation>
        <location evidence="2">Membrane</location>
        <topology evidence="2">Multi-pass membrane protein</topology>
    </subcellularLocation>
</comment>
<evidence type="ECO:0000313" key="13">
    <source>
        <dbReference type="EMBL" id="KAH7157563.1"/>
    </source>
</evidence>
<keyword evidence="14" id="KW-1185">Reference proteome</keyword>
<evidence type="ECO:0000256" key="3">
    <source>
        <dbReference type="ARBA" id="ARBA00022692"/>
    </source>
</evidence>
<keyword evidence="8" id="KW-0350">Heme biosynthesis</keyword>
<evidence type="ECO:0000256" key="4">
    <source>
        <dbReference type="ARBA" id="ARBA00022723"/>
    </source>
</evidence>
<evidence type="ECO:0000256" key="5">
    <source>
        <dbReference type="ARBA" id="ARBA00022989"/>
    </source>
</evidence>
<feature type="transmembrane region" description="Helical" evidence="12">
    <location>
        <begin position="372"/>
        <end position="390"/>
    </location>
</feature>
<evidence type="ECO:0000256" key="6">
    <source>
        <dbReference type="ARBA" id="ARBA00023002"/>
    </source>
</evidence>
<feature type="transmembrane region" description="Helical" evidence="12">
    <location>
        <begin position="244"/>
        <end position="268"/>
    </location>
</feature>
<feature type="transmembrane region" description="Helical" evidence="12">
    <location>
        <begin position="91"/>
        <end position="111"/>
    </location>
</feature>
<keyword evidence="9 12" id="KW-0472">Membrane</keyword>
<evidence type="ECO:0000256" key="9">
    <source>
        <dbReference type="ARBA" id="ARBA00023136"/>
    </source>
</evidence>
<comment type="pathway">
    <text evidence="10">Porphyrin-containing compound metabolism; heme A biosynthesis; heme A from heme O: step 1/1.</text>
</comment>
<reference evidence="13" key="1">
    <citation type="journal article" date="2021" name="Nat. Commun.">
        <title>Genetic determinants of endophytism in the Arabidopsis root mycobiome.</title>
        <authorList>
            <person name="Mesny F."/>
            <person name="Miyauchi S."/>
            <person name="Thiergart T."/>
            <person name="Pickel B."/>
            <person name="Atanasova L."/>
            <person name="Karlsson M."/>
            <person name="Huettel B."/>
            <person name="Barry K.W."/>
            <person name="Haridas S."/>
            <person name="Chen C."/>
            <person name="Bauer D."/>
            <person name="Andreopoulos W."/>
            <person name="Pangilinan J."/>
            <person name="LaButti K."/>
            <person name="Riley R."/>
            <person name="Lipzen A."/>
            <person name="Clum A."/>
            <person name="Drula E."/>
            <person name="Henrissat B."/>
            <person name="Kohler A."/>
            <person name="Grigoriev I.V."/>
            <person name="Martin F.M."/>
            <person name="Hacquard S."/>
        </authorList>
    </citation>
    <scope>NUCLEOTIDE SEQUENCE</scope>
    <source>
        <strain evidence="13">MPI-CAGE-AT-0021</strain>
    </source>
</reference>
<gene>
    <name evidence="13" type="ORF">B0J13DRAFT_173112</name>
</gene>
<evidence type="ECO:0000256" key="10">
    <source>
        <dbReference type="ARBA" id="ARBA00044501"/>
    </source>
</evidence>
<feature type="transmembrane region" description="Helical" evidence="12">
    <location>
        <begin position="299"/>
        <end position="325"/>
    </location>
</feature>
<sequence>MASFAPGFRRMFLQASVSAPKFFVCNQCLRQAPRTMGMPSRILNVVRSRSYADAAMAKPVASISEQVAARSAPSVAEAAKSSWPKASSKSVGYWLIGSAVSVFGIVVFGGLTRLTESGLSITEWRPVTGSMPPMSQADWESEFEKYRASPEFKLLNPHMNLEEFKKIYFMEWFHRLWGRFIGMTFVLPTLYFIARRKVTPKMASNLLGISALIGFQGIIGWWMVKSGLKDDLFAPGSHPRVSQYRLTAHLATAFVCYSWMLISGLTVLRTRRWLANPEAAIKAIKGMSHPGLVNFRRSVFAVATLVFVTAMSGGLVAGLDAGLIYNEFPKMGLGIFPPKNELFDTFYSRKEDHSDLWWRNILENPSTVQMNHRILAVSTFCAIVSLFFYARTRKVLPILPANAKSGSTGLLHIVSIQVALGISTLIYMVPIELGAAHQAGALGCLTVALMLAHRLHIPKPTLRLLEQRVKQLAKQPAK</sequence>
<name>A0A9P9JGZ1_9HYPO</name>
<dbReference type="Pfam" id="PF02628">
    <property type="entry name" value="COX15-CtaA"/>
    <property type="match status" value="1"/>
</dbReference>
<feature type="transmembrane region" description="Helical" evidence="12">
    <location>
        <begin position="206"/>
        <end position="224"/>
    </location>
</feature>
<accession>A0A9P9JGZ1</accession>